<dbReference type="EMBL" id="NFZX01000044">
    <property type="protein sequence ID" value="RFA33067.1"/>
    <property type="molecule type" value="Genomic_DNA"/>
</dbReference>
<dbReference type="Proteomes" id="UP000256488">
    <property type="component" value="Unassembled WGS sequence"/>
</dbReference>
<reference evidence="1 2" key="1">
    <citation type="submission" date="2017-05" db="EMBL/GenBank/DDBJ databases">
        <title>Virgibacillus sp. AK90 isolated from a saltern of Kakinada, India.</title>
        <authorList>
            <person name="Gupta V."/>
            <person name="Sidhu C."/>
            <person name="Korpole S."/>
            <person name="Pinnaka A.K."/>
        </authorList>
    </citation>
    <scope>NUCLEOTIDE SEQUENCE [LARGE SCALE GENOMIC DNA]</scope>
    <source>
        <strain evidence="1 2">AK90</strain>
    </source>
</reference>
<dbReference type="InterPro" id="IPR029068">
    <property type="entry name" value="Glyas_Bleomycin-R_OHBP_Dase"/>
</dbReference>
<dbReference type="SUPFAM" id="SSF54593">
    <property type="entry name" value="Glyoxalase/Bleomycin resistance protein/Dihydroxybiphenyl dioxygenase"/>
    <property type="match status" value="1"/>
</dbReference>
<sequence>MLGFQLPKDMDANKSYISVRNDDVVLGLEKKGNLSQNHSLSALHGQQVGLGIEVEDLQEAHNNVVSKEYPIQNEITKRPWDWRVSE</sequence>
<evidence type="ECO:0000313" key="2">
    <source>
        <dbReference type="Proteomes" id="UP000256488"/>
    </source>
</evidence>
<gene>
    <name evidence="1" type="ORF">CAI16_15990</name>
</gene>
<organism evidence="1 2">
    <name type="scientific">Virgibacillus dokdonensis</name>
    <dbReference type="NCBI Taxonomy" id="302167"/>
    <lineage>
        <taxon>Bacteria</taxon>
        <taxon>Bacillati</taxon>
        <taxon>Bacillota</taxon>
        <taxon>Bacilli</taxon>
        <taxon>Bacillales</taxon>
        <taxon>Bacillaceae</taxon>
        <taxon>Virgibacillus</taxon>
    </lineage>
</organism>
<accession>A0A3E0WLV5</accession>
<dbReference type="Gene3D" id="3.10.180.10">
    <property type="entry name" value="2,3-Dihydroxybiphenyl 1,2-Dioxygenase, domain 1"/>
    <property type="match status" value="1"/>
</dbReference>
<name>A0A3E0WLV5_9BACI</name>
<dbReference type="AlphaFoldDB" id="A0A3E0WLV5"/>
<evidence type="ECO:0000313" key="1">
    <source>
        <dbReference type="EMBL" id="RFA33067.1"/>
    </source>
</evidence>
<protein>
    <submittedName>
        <fullName evidence="1">Uncharacterized protein</fullName>
    </submittedName>
</protein>
<proteinExistence type="predicted"/>
<comment type="caution">
    <text evidence="1">The sequence shown here is derived from an EMBL/GenBank/DDBJ whole genome shotgun (WGS) entry which is preliminary data.</text>
</comment>
<dbReference type="RefSeq" id="WP_116279195.1">
    <property type="nucleotide sequence ID" value="NZ_NFZX01000044.1"/>
</dbReference>